<accession>A0ABX6F7F0</accession>
<proteinExistence type="predicted"/>
<keyword evidence="2" id="KW-1185">Reference proteome</keyword>
<evidence type="ECO:0000313" key="2">
    <source>
        <dbReference type="Proteomes" id="UP000424966"/>
    </source>
</evidence>
<dbReference type="Pfam" id="PF14549">
    <property type="entry name" value="P22_Cro"/>
    <property type="match status" value="1"/>
</dbReference>
<keyword evidence="1" id="KW-0132">Cell division</keyword>
<evidence type="ECO:0000313" key="1">
    <source>
        <dbReference type="EMBL" id="QGR69667.1"/>
    </source>
</evidence>
<dbReference type="Gene3D" id="1.10.260.40">
    <property type="entry name" value="lambda repressor-like DNA-binding domains"/>
    <property type="match status" value="1"/>
</dbReference>
<dbReference type="RefSeq" id="WP_155967495.1">
    <property type="nucleotide sequence ID" value="NZ_CP046293.1"/>
</dbReference>
<sequence length="87" mass="9643">MTVDELTDFFGSNKKTADFFGVTPEAISMWGKRKGRLIPKGRAIEADHGTNGALKYNPSLYQKSVTEEKTNVINQTVKPQKGEKHCG</sequence>
<dbReference type="GeneID" id="58045468"/>
<dbReference type="Proteomes" id="UP000424966">
    <property type="component" value="Chromosome"/>
</dbReference>
<reference evidence="1 2" key="1">
    <citation type="submission" date="2019-11" db="EMBL/GenBank/DDBJ databases">
        <title>FDA dAtabase for Regulatory Grade micrObial Sequences (FDA-ARGOS): Supporting development and validation of Infectious Disease Dx tests.</title>
        <authorList>
            <person name="Patel R."/>
            <person name="Rucinski S."/>
            <person name="Tallon L."/>
            <person name="Sadzewicz L."/>
            <person name="Vavikolanu K."/>
            <person name="Mehta A."/>
            <person name="Aluvathingal J."/>
            <person name="Nadendla S."/>
            <person name="Nandy P."/>
            <person name="Geyer C."/>
            <person name="Yan Y."/>
            <person name="Sichtig H."/>
        </authorList>
    </citation>
    <scope>NUCLEOTIDE SEQUENCE [LARGE SCALE GENOMIC DNA]</scope>
    <source>
        <strain evidence="1 2">FDAARGOS_729</strain>
    </source>
</reference>
<keyword evidence="1" id="KW-0131">Cell cycle</keyword>
<dbReference type="EMBL" id="CP046294">
    <property type="protein sequence ID" value="QGR69667.1"/>
    <property type="molecule type" value="Genomic_DNA"/>
</dbReference>
<dbReference type="GO" id="GO:0051301">
    <property type="term" value="P:cell division"/>
    <property type="evidence" value="ECO:0007669"/>
    <property type="project" value="UniProtKB-KW"/>
</dbReference>
<dbReference type="SUPFAM" id="SSF47413">
    <property type="entry name" value="lambda repressor-like DNA-binding domains"/>
    <property type="match status" value="1"/>
</dbReference>
<protein>
    <submittedName>
        <fullName evidence="1">Cell division protein</fullName>
    </submittedName>
</protein>
<dbReference type="InterPro" id="IPR010982">
    <property type="entry name" value="Lambda_DNA-bd_dom_sf"/>
</dbReference>
<organism evidence="1 2">
    <name type="scientific">Yersinia intermedia</name>
    <dbReference type="NCBI Taxonomy" id="631"/>
    <lineage>
        <taxon>Bacteria</taxon>
        <taxon>Pseudomonadati</taxon>
        <taxon>Pseudomonadota</taxon>
        <taxon>Gammaproteobacteria</taxon>
        <taxon>Enterobacterales</taxon>
        <taxon>Yersiniaceae</taxon>
        <taxon>Yersinia</taxon>
    </lineage>
</organism>
<gene>
    <name evidence="1" type="ORF">FOC37_04360</name>
</gene>
<name>A0ABX6F7F0_YERIN</name>